<dbReference type="EMBL" id="JACHXS010000004">
    <property type="protein sequence ID" value="MBB3221694.1"/>
    <property type="molecule type" value="Genomic_DNA"/>
</dbReference>
<dbReference type="InterPro" id="IPR036890">
    <property type="entry name" value="HATPase_C_sf"/>
</dbReference>
<dbReference type="Pfam" id="PF02518">
    <property type="entry name" value="HATPase_c"/>
    <property type="match status" value="1"/>
</dbReference>
<evidence type="ECO:0000313" key="5">
    <source>
        <dbReference type="Proteomes" id="UP000584325"/>
    </source>
</evidence>
<keyword evidence="2" id="KW-0418">Kinase</keyword>
<sequence length="369" mass="40281">MNDSSVAGSGGSGIPLYRHFAILPSIMQAWEQRVNAEVPNTAKLNASVLVGAMPLVYYRVIEALSGATSASAQADSTLGMAHGRERALMTEYRPCDLIHELQIFRDVILSALDDLKTVLTSGQLADVRRIIDEVSRDSLNGFNDVREQARRLFRSALSRDVRNVLNVVSVTAQLMEQKSRDPGMLTMAKRIIGKVGEADSMLMSATSERSLNRNLKLKLTIGPVTLLPLIDNVCVDFQDDTGRIQISSDPINGYWSWAAMEHALRNLINYARQAGASASEIAVSATIAFGRILLSLHTTKYFLTIADMEMLSDELDDDTDVHPPDGRGLSYVRAVAEGHGGSLITRSSQATGTTFVINIPLDARPYVES</sequence>
<keyword evidence="4" id="KW-1185">Reference proteome</keyword>
<evidence type="ECO:0000313" key="4">
    <source>
        <dbReference type="Proteomes" id="UP000298763"/>
    </source>
</evidence>
<dbReference type="Gene3D" id="3.30.565.10">
    <property type="entry name" value="Histidine kinase-like ATPase, C-terminal domain"/>
    <property type="match status" value="1"/>
</dbReference>
<dbReference type="Proteomes" id="UP000584325">
    <property type="component" value="Unassembled WGS sequence"/>
</dbReference>
<dbReference type="AlphaFoldDB" id="A0A4P8HHV6"/>
<dbReference type="RefSeq" id="WP_137311972.1">
    <property type="nucleotide sequence ID" value="NZ_CP040017.1"/>
</dbReference>
<dbReference type="GO" id="GO:0016301">
    <property type="term" value="F:kinase activity"/>
    <property type="evidence" value="ECO:0007669"/>
    <property type="project" value="UniProtKB-KW"/>
</dbReference>
<dbReference type="Proteomes" id="UP000298763">
    <property type="component" value="Chromosome"/>
</dbReference>
<feature type="domain" description="Histidine kinase/HSP90-like ATPase" evidence="1">
    <location>
        <begin position="260"/>
        <end position="362"/>
    </location>
</feature>
<accession>A0A4P8HHV6</accession>
<gene>
    <name evidence="3" type="ORF">FCL38_00500</name>
    <name evidence="2" type="ORF">FHS02_002504</name>
</gene>
<organism evidence="2 5">
    <name type="scientific">Pseudoduganella umbonata</name>
    <dbReference type="NCBI Taxonomy" id="864828"/>
    <lineage>
        <taxon>Bacteria</taxon>
        <taxon>Pseudomonadati</taxon>
        <taxon>Pseudomonadota</taxon>
        <taxon>Betaproteobacteria</taxon>
        <taxon>Burkholderiales</taxon>
        <taxon>Oxalobacteraceae</taxon>
        <taxon>Telluria group</taxon>
        <taxon>Pseudoduganella</taxon>
    </lineage>
</organism>
<evidence type="ECO:0000313" key="3">
    <source>
        <dbReference type="EMBL" id="QCP09083.1"/>
    </source>
</evidence>
<dbReference type="EMBL" id="CP040017">
    <property type="protein sequence ID" value="QCP09083.1"/>
    <property type="molecule type" value="Genomic_DNA"/>
</dbReference>
<dbReference type="OrthoDB" id="9784218at2"/>
<name>A0A4P8HHV6_9BURK</name>
<evidence type="ECO:0000259" key="1">
    <source>
        <dbReference type="Pfam" id="PF02518"/>
    </source>
</evidence>
<keyword evidence="2" id="KW-0808">Transferase</keyword>
<evidence type="ECO:0000313" key="2">
    <source>
        <dbReference type="EMBL" id="MBB3221694.1"/>
    </source>
</evidence>
<dbReference type="InterPro" id="IPR003594">
    <property type="entry name" value="HATPase_dom"/>
</dbReference>
<reference evidence="2 5" key="2">
    <citation type="submission" date="2020-08" db="EMBL/GenBank/DDBJ databases">
        <title>Genomic Encyclopedia of Type Strains, Phase III (KMG-III): the genomes of soil and plant-associated and newly described type strains.</title>
        <authorList>
            <person name="Whitman W."/>
        </authorList>
    </citation>
    <scope>NUCLEOTIDE SEQUENCE [LARGE SCALE GENOMIC DNA]</scope>
    <source>
        <strain evidence="2 5">CECT 7753</strain>
    </source>
</reference>
<protein>
    <submittedName>
        <fullName evidence="3">HAMP domain-containing histidine kinase</fullName>
    </submittedName>
    <submittedName>
        <fullName evidence="2">Signal transduction histidine kinase</fullName>
    </submittedName>
</protein>
<reference evidence="3 4" key="1">
    <citation type="submission" date="2019-05" db="EMBL/GenBank/DDBJ databases">
        <title>Draft Genome Sequences of Six Type Strains of the Genus Massilia.</title>
        <authorList>
            <person name="Miess H."/>
            <person name="Frediansyhah A."/>
            <person name="Gross H."/>
        </authorList>
    </citation>
    <scope>NUCLEOTIDE SEQUENCE [LARGE SCALE GENOMIC DNA]</scope>
    <source>
        <strain evidence="3 4">DSMZ 26121</strain>
    </source>
</reference>
<proteinExistence type="predicted"/>
<dbReference type="SUPFAM" id="SSF55874">
    <property type="entry name" value="ATPase domain of HSP90 chaperone/DNA topoisomerase II/histidine kinase"/>
    <property type="match status" value="1"/>
</dbReference>